<organism evidence="13 14">
    <name type="scientific">Flavobacterium rivulicola</name>
    <dbReference type="NCBI Taxonomy" id="2732161"/>
    <lineage>
        <taxon>Bacteria</taxon>
        <taxon>Pseudomonadati</taxon>
        <taxon>Bacteroidota</taxon>
        <taxon>Flavobacteriia</taxon>
        <taxon>Flavobacteriales</taxon>
        <taxon>Flavobacteriaceae</taxon>
        <taxon>Flavobacterium</taxon>
    </lineage>
</organism>
<dbReference type="PANTHER" id="PTHR32309">
    <property type="entry name" value="TYROSINE-PROTEIN KINASE"/>
    <property type="match status" value="1"/>
</dbReference>
<name>A0A7Y3VZJ7_9FLAO</name>
<comment type="catalytic activity">
    <reaction evidence="8">
        <text>L-tyrosyl-[protein] + ATP = O-phospho-L-tyrosyl-[protein] + ADP + H(+)</text>
        <dbReference type="Rhea" id="RHEA:10596"/>
        <dbReference type="Rhea" id="RHEA-COMP:10136"/>
        <dbReference type="Rhea" id="RHEA-COMP:20101"/>
        <dbReference type="ChEBI" id="CHEBI:15378"/>
        <dbReference type="ChEBI" id="CHEBI:30616"/>
        <dbReference type="ChEBI" id="CHEBI:46858"/>
        <dbReference type="ChEBI" id="CHEBI:61978"/>
        <dbReference type="ChEBI" id="CHEBI:456216"/>
        <dbReference type="EC" id="2.7.10.2"/>
    </reaction>
</comment>
<evidence type="ECO:0000256" key="8">
    <source>
        <dbReference type="ARBA" id="ARBA00051245"/>
    </source>
</evidence>
<proteinExistence type="inferred from homology"/>
<evidence type="ECO:0000313" key="14">
    <source>
        <dbReference type="Proteomes" id="UP000536509"/>
    </source>
</evidence>
<dbReference type="GO" id="GO:0004715">
    <property type="term" value="F:non-membrane spanning protein tyrosine kinase activity"/>
    <property type="evidence" value="ECO:0007669"/>
    <property type="project" value="UniProtKB-EC"/>
</dbReference>
<evidence type="ECO:0000259" key="12">
    <source>
        <dbReference type="Pfam" id="PF13807"/>
    </source>
</evidence>
<keyword evidence="10" id="KW-0472">Membrane</keyword>
<dbReference type="EC" id="2.7.10.2" evidence="2"/>
<dbReference type="AlphaFoldDB" id="A0A7Y3VZJ7"/>
<comment type="similarity">
    <text evidence="1">Belongs to the CpsD/CapB family.</text>
</comment>
<dbReference type="InterPro" id="IPR005702">
    <property type="entry name" value="Wzc-like_C"/>
</dbReference>
<evidence type="ECO:0000259" key="11">
    <source>
        <dbReference type="Pfam" id="PF13614"/>
    </source>
</evidence>
<dbReference type="InterPro" id="IPR032807">
    <property type="entry name" value="GNVR"/>
</dbReference>
<keyword evidence="10" id="KW-1133">Transmembrane helix</keyword>
<dbReference type="GO" id="GO:0005524">
    <property type="term" value="F:ATP binding"/>
    <property type="evidence" value="ECO:0007669"/>
    <property type="project" value="UniProtKB-KW"/>
</dbReference>
<dbReference type="InterPro" id="IPR050445">
    <property type="entry name" value="Bact_polysacc_biosynth/exp"/>
</dbReference>
<sequence>MEHSHFESQENENPLNIINELFKYLRFWYWFLLSAVLSFLIVNYYLNHTLSVYETKANIKIIDDSKNNFVLPVAGLTSLGRTKVNLDNQIEIIKSYRILEQVSKELNLDTQYYSMGYFNNIEIWKKRPFSIEWLESPVNMEEKNIGFEIEIVGNGYKVVSINGEEENEKVFSFNSVQNIKGIPYKLSLQVGTDLKKLQDKRFLIKHLPTKTTVMNLANNLKIANSNENSDILNISISGTNKDKSEAIVNEIIKQFDVDGLNDRRIVSQKTIEFVNDRFKSLERELDSIETRKANYKSNKELTFLEADAASTSASKVSAKNDVFQTETQIALSKLLEQSVRADKKLELLPTNIGVVNTDINQSINNFNTVVLERDRIAMSGLENNPKIKYLNGKLADLQVNILQTIKDYQQELEVSLSKNNYVKKTYSDKVSDIPYDEKILGSIERNKSIKESLYILLLQKREEAAVNLAITSSSIKVVDYAITNTKPIAPKRGTFYLVAIVIGLLIPFLIIYVGFLLDDKLHTKEDILKLTKSKIILSEVPHINSETKLTSINDRTLLGESFRILRTNLTYIFPLQTEKKGQTLMVTSTIKGEGKTFTALNLSISFSIMNKKVLLIGADMRNPQLHNYLNVKKSEKGLQNYLHDLSVDWHSTLKKNVNGVENLDVILSGAIPPNPAELLSNGRLETLIKEAKEEYDFIIVDTPPTLLVTDTLVISHLVDTTLYVVRADFTPKNILEFSLDLSNRGKLKNMAYVINNVGSNYKGYSYNYKYSYAYGYGYGYDDEDRKDNSIMRKILSVFKR</sequence>
<feature type="domain" description="AAA" evidence="11">
    <location>
        <begin position="592"/>
        <end position="709"/>
    </location>
</feature>
<dbReference type="CDD" id="cd05387">
    <property type="entry name" value="BY-kinase"/>
    <property type="match status" value="1"/>
</dbReference>
<dbReference type="Gene3D" id="3.40.50.300">
    <property type="entry name" value="P-loop containing nucleotide triphosphate hydrolases"/>
    <property type="match status" value="1"/>
</dbReference>
<evidence type="ECO:0000256" key="1">
    <source>
        <dbReference type="ARBA" id="ARBA00007316"/>
    </source>
</evidence>
<protein>
    <recommendedName>
        <fullName evidence="2">non-specific protein-tyrosine kinase</fullName>
        <ecNumber evidence="2">2.7.10.2</ecNumber>
    </recommendedName>
</protein>
<dbReference type="Pfam" id="PF13807">
    <property type="entry name" value="GNVR"/>
    <property type="match status" value="1"/>
</dbReference>
<dbReference type="PANTHER" id="PTHR32309:SF13">
    <property type="entry name" value="FERRIC ENTEROBACTIN TRANSPORT PROTEIN FEPE"/>
    <property type="match status" value="1"/>
</dbReference>
<comment type="caution">
    <text evidence="13">The sequence shown here is derived from an EMBL/GenBank/DDBJ whole genome shotgun (WGS) entry which is preliminary data.</text>
</comment>
<feature type="transmembrane region" description="Helical" evidence="10">
    <location>
        <begin position="495"/>
        <end position="517"/>
    </location>
</feature>
<evidence type="ECO:0000256" key="2">
    <source>
        <dbReference type="ARBA" id="ARBA00011903"/>
    </source>
</evidence>
<keyword evidence="14" id="KW-1185">Reference proteome</keyword>
<evidence type="ECO:0000256" key="10">
    <source>
        <dbReference type="SAM" id="Phobius"/>
    </source>
</evidence>
<feature type="coiled-coil region" evidence="9">
    <location>
        <begin position="271"/>
        <end position="298"/>
    </location>
</feature>
<keyword evidence="7" id="KW-0829">Tyrosine-protein kinase</keyword>
<evidence type="ECO:0000256" key="4">
    <source>
        <dbReference type="ARBA" id="ARBA00022741"/>
    </source>
</evidence>
<evidence type="ECO:0000256" key="9">
    <source>
        <dbReference type="SAM" id="Coils"/>
    </source>
</evidence>
<evidence type="ECO:0000256" key="7">
    <source>
        <dbReference type="ARBA" id="ARBA00023137"/>
    </source>
</evidence>
<gene>
    <name evidence="13" type="ORF">HKT18_10115</name>
</gene>
<keyword evidence="3 13" id="KW-0808">Transferase</keyword>
<feature type="transmembrane region" description="Helical" evidence="10">
    <location>
        <begin position="27"/>
        <end position="46"/>
    </location>
</feature>
<dbReference type="EMBL" id="JABEVX010000006">
    <property type="protein sequence ID" value="NNT72571.1"/>
    <property type="molecule type" value="Genomic_DNA"/>
</dbReference>
<dbReference type="SUPFAM" id="SSF52540">
    <property type="entry name" value="P-loop containing nucleoside triphosphate hydrolases"/>
    <property type="match status" value="1"/>
</dbReference>
<dbReference type="InterPro" id="IPR025669">
    <property type="entry name" value="AAA_dom"/>
</dbReference>
<accession>A0A7Y3VZJ7</accession>
<evidence type="ECO:0000313" key="13">
    <source>
        <dbReference type="EMBL" id="NNT72571.1"/>
    </source>
</evidence>
<evidence type="ECO:0000256" key="5">
    <source>
        <dbReference type="ARBA" id="ARBA00022777"/>
    </source>
</evidence>
<dbReference type="InterPro" id="IPR027417">
    <property type="entry name" value="P-loop_NTPase"/>
</dbReference>
<dbReference type="RefSeq" id="WP_171222737.1">
    <property type="nucleotide sequence ID" value="NZ_CP121446.1"/>
</dbReference>
<dbReference type="Pfam" id="PF13614">
    <property type="entry name" value="AAA_31"/>
    <property type="match status" value="1"/>
</dbReference>
<feature type="domain" description="Tyrosine-protein kinase G-rich" evidence="12">
    <location>
        <begin position="439"/>
        <end position="511"/>
    </location>
</feature>
<keyword evidence="5 13" id="KW-0418">Kinase</keyword>
<keyword evidence="4" id="KW-0547">Nucleotide-binding</keyword>
<dbReference type="NCBIfam" id="TIGR01007">
    <property type="entry name" value="eps_fam"/>
    <property type="match status" value="1"/>
</dbReference>
<dbReference type="Proteomes" id="UP000536509">
    <property type="component" value="Unassembled WGS sequence"/>
</dbReference>
<reference evidence="13 14" key="1">
    <citation type="submission" date="2020-05" db="EMBL/GenBank/DDBJ databases">
        <title>Draft genome of Flavobacterium sp. IMCC34852.</title>
        <authorList>
            <person name="Song J."/>
            <person name="Cho J.-C."/>
        </authorList>
    </citation>
    <scope>NUCLEOTIDE SEQUENCE [LARGE SCALE GENOMIC DNA]</scope>
    <source>
        <strain evidence="13 14">IMCC34852</strain>
    </source>
</reference>
<evidence type="ECO:0000256" key="6">
    <source>
        <dbReference type="ARBA" id="ARBA00022840"/>
    </source>
</evidence>
<keyword evidence="6" id="KW-0067">ATP-binding</keyword>
<keyword evidence="10" id="KW-0812">Transmembrane</keyword>
<evidence type="ECO:0000256" key="3">
    <source>
        <dbReference type="ARBA" id="ARBA00022679"/>
    </source>
</evidence>
<dbReference type="GO" id="GO:0005886">
    <property type="term" value="C:plasma membrane"/>
    <property type="evidence" value="ECO:0007669"/>
    <property type="project" value="TreeGrafter"/>
</dbReference>
<keyword evidence="9" id="KW-0175">Coiled coil</keyword>